<dbReference type="Proteomes" id="UP000298111">
    <property type="component" value="Unassembled WGS sequence"/>
</dbReference>
<dbReference type="AlphaFoldDB" id="A0A8H1L5A7"/>
<organism evidence="1 2">
    <name type="scientific">Streptomyces albus</name>
    <dbReference type="NCBI Taxonomy" id="1888"/>
    <lineage>
        <taxon>Bacteria</taxon>
        <taxon>Bacillati</taxon>
        <taxon>Actinomycetota</taxon>
        <taxon>Actinomycetes</taxon>
        <taxon>Kitasatosporales</taxon>
        <taxon>Streptomycetaceae</taxon>
        <taxon>Streptomyces</taxon>
    </lineage>
</organism>
<reference evidence="1 2" key="1">
    <citation type="submission" date="2018-10" db="EMBL/GenBank/DDBJ databases">
        <title>Isolation of pseudouridimycin from Streptomyces albus DSM 40763.</title>
        <authorList>
            <person name="Rosenqvist P."/>
            <person name="Metsae-Ketelae M."/>
            <person name="Virta P."/>
        </authorList>
    </citation>
    <scope>NUCLEOTIDE SEQUENCE [LARGE SCALE GENOMIC DNA]</scope>
    <source>
        <strain evidence="1 2">DSM 40763</strain>
    </source>
</reference>
<dbReference type="RefSeq" id="WP_135567489.1">
    <property type="nucleotide sequence ID" value="NZ_CP103061.1"/>
</dbReference>
<evidence type="ECO:0000313" key="2">
    <source>
        <dbReference type="Proteomes" id="UP000298111"/>
    </source>
</evidence>
<proteinExistence type="predicted"/>
<protein>
    <submittedName>
        <fullName evidence="1">Uncharacterized protein</fullName>
    </submittedName>
</protein>
<comment type="caution">
    <text evidence="1">The sequence shown here is derived from an EMBL/GenBank/DDBJ whole genome shotgun (WGS) entry which is preliminary data.</text>
</comment>
<dbReference type="EMBL" id="RCIY01000087">
    <property type="protein sequence ID" value="TGG78494.1"/>
    <property type="molecule type" value="Genomic_DNA"/>
</dbReference>
<name>A0A8H1L5A7_9ACTN</name>
<accession>A0A8H1L5A7</accession>
<evidence type="ECO:0000313" key="1">
    <source>
        <dbReference type="EMBL" id="TGG78494.1"/>
    </source>
</evidence>
<gene>
    <name evidence="1" type="ORF">D8771_25215</name>
</gene>
<dbReference type="GeneID" id="75186029"/>
<sequence length="68" mass="6939">MSEASASHLRTLAADAEALQQRLRDALAGLDETTPAPTVSFHLGEAFASLGTAARTLEAAAEAAARTS</sequence>